<organism evidence="1 2">
    <name type="scientific">Rhodosorus marinus</name>
    <dbReference type="NCBI Taxonomy" id="101924"/>
    <lineage>
        <taxon>Eukaryota</taxon>
        <taxon>Rhodophyta</taxon>
        <taxon>Stylonematophyceae</taxon>
        <taxon>Stylonematales</taxon>
        <taxon>Stylonemataceae</taxon>
        <taxon>Rhodosorus</taxon>
    </lineage>
</organism>
<dbReference type="Proteomes" id="UP001157974">
    <property type="component" value="Unassembled WGS sequence"/>
</dbReference>
<evidence type="ECO:0000313" key="1">
    <source>
        <dbReference type="EMBL" id="KAJ8907012.1"/>
    </source>
</evidence>
<comment type="caution">
    <text evidence="1">The sequence shown here is derived from an EMBL/GenBank/DDBJ whole genome shotgun (WGS) entry which is preliminary data.</text>
</comment>
<sequence>MRFRSLRALRLGYGARWQSSTASVERFTPGPRRKELAQVAIDVRQHADLVKKASEDDLVAISRSMAKSGSEIELRQFIRSLREGEVPVPDELYLNRIRSAWRRGPEAVALALREVAADGTTDFSRAKQVAIDALCKFRMKHNSQNELTDKEELVRQCTALLYVELSILENIPSNLNLTTEGKVNAEKEKRNQRQALLEKIRSTTDPAEVISLCEFYLKTNSELTAEPIRAMHDAYLAIGRTRKAAAVLENALQDGAKLPAKECYYVLSKFLGEGQLDKFNSTLQQLTESRASDRLVIKCLRLRMSVHKRDLEQALKQMDEIAKFPLETLSHREDLSSLGGILADTCGDLLLAHLHSQKTAHAQKIQKCFSHLGELPLTEQYASALITLGLPGVPEDKLEKMINDSPRVSVAVVERNLRSSKGKLENVEELLKPLFVGMALYDKSCRRIFNCLLELGRVDHAYHLLKSMKDVDVIMFKEILQKKTFLPTEFIDAMRSKDVLPDAEIFRVLLNRSFADDSLASVMKILDRVPLQAHKELLSDDGTVPKMMSVLRVNEPLFTRMVERCRGSEGDLSATDTIIKAFLDEGNEFHARDLVERLGIEETCALLVEYDPRYIDDLHENAKRPSPVVFQAAICGSLKLANPAYFVERLLRRMEEKSPNLYTRTFLATTRMEVRKRGSDDVAKGSSRAEVIDVLARRIREKDSLE</sequence>
<accession>A0AAV8V0X5</accession>
<evidence type="ECO:0000313" key="2">
    <source>
        <dbReference type="Proteomes" id="UP001157974"/>
    </source>
</evidence>
<keyword evidence="2" id="KW-1185">Reference proteome</keyword>
<name>A0AAV8V0X5_9RHOD</name>
<proteinExistence type="predicted"/>
<evidence type="ECO:0008006" key="3">
    <source>
        <dbReference type="Google" id="ProtNLM"/>
    </source>
</evidence>
<reference evidence="1 2" key="1">
    <citation type="journal article" date="2023" name="Nat. Commun.">
        <title>Origin of minicircular mitochondrial genomes in red algae.</title>
        <authorList>
            <person name="Lee Y."/>
            <person name="Cho C.H."/>
            <person name="Lee Y.M."/>
            <person name="Park S.I."/>
            <person name="Yang J.H."/>
            <person name="West J.A."/>
            <person name="Bhattacharya D."/>
            <person name="Yoon H.S."/>
        </authorList>
    </citation>
    <scope>NUCLEOTIDE SEQUENCE [LARGE SCALE GENOMIC DNA]</scope>
    <source>
        <strain evidence="1 2">CCMP1338</strain>
        <tissue evidence="1">Whole cell</tissue>
    </source>
</reference>
<protein>
    <recommendedName>
        <fullName evidence="3">Pentacotripeptide-repeat region of PRORP domain-containing protein</fullName>
    </recommendedName>
</protein>
<dbReference type="EMBL" id="JAMWBK010000003">
    <property type="protein sequence ID" value="KAJ8907012.1"/>
    <property type="molecule type" value="Genomic_DNA"/>
</dbReference>
<dbReference type="AlphaFoldDB" id="A0AAV8V0X5"/>
<gene>
    <name evidence="1" type="ORF">NDN08_003495</name>
</gene>